<dbReference type="Gene3D" id="3.40.50.300">
    <property type="entry name" value="P-loop containing nucleotide triphosphate hydrolases"/>
    <property type="match status" value="1"/>
</dbReference>
<dbReference type="AlphaFoldDB" id="A0A7X7LTH3"/>
<dbReference type="GO" id="GO:0005524">
    <property type="term" value="F:ATP binding"/>
    <property type="evidence" value="ECO:0007669"/>
    <property type="project" value="UniProtKB-KW"/>
</dbReference>
<organism evidence="1 2">
    <name type="scientific">Thauera phenolivorans</name>
    <dbReference type="NCBI Taxonomy" id="1792543"/>
    <lineage>
        <taxon>Bacteria</taxon>
        <taxon>Pseudomonadati</taxon>
        <taxon>Pseudomonadota</taxon>
        <taxon>Betaproteobacteria</taxon>
        <taxon>Rhodocyclales</taxon>
        <taxon>Zoogloeaceae</taxon>
        <taxon>Thauera</taxon>
    </lineage>
</organism>
<feature type="non-terminal residue" evidence="1">
    <location>
        <position position="1"/>
    </location>
</feature>
<gene>
    <name evidence="1" type="ORF">GX576_01300</name>
</gene>
<dbReference type="InterPro" id="IPR039421">
    <property type="entry name" value="Type_1_exporter"/>
</dbReference>
<keyword evidence="1" id="KW-0067">ATP-binding</keyword>
<protein>
    <submittedName>
        <fullName evidence="1">Lipid ABC transporter permease/ATP-binding protein</fullName>
    </submittedName>
</protein>
<keyword evidence="1" id="KW-0547">Nucleotide-binding</keyword>
<name>A0A7X7LTH3_9RHOO</name>
<dbReference type="GO" id="GO:0090374">
    <property type="term" value="P:oligopeptide export from mitochondrion"/>
    <property type="evidence" value="ECO:0007669"/>
    <property type="project" value="TreeGrafter"/>
</dbReference>
<evidence type="ECO:0000313" key="2">
    <source>
        <dbReference type="Proteomes" id="UP000536534"/>
    </source>
</evidence>
<dbReference type="InterPro" id="IPR027417">
    <property type="entry name" value="P-loop_NTPase"/>
</dbReference>
<comment type="caution">
    <text evidence="1">The sequence shown here is derived from an EMBL/GenBank/DDBJ whole genome shotgun (WGS) entry which is preliminary data.</text>
</comment>
<dbReference type="GO" id="GO:0015421">
    <property type="term" value="F:ABC-type oligopeptide transporter activity"/>
    <property type="evidence" value="ECO:0007669"/>
    <property type="project" value="TreeGrafter"/>
</dbReference>
<evidence type="ECO:0000313" key="1">
    <source>
        <dbReference type="EMBL" id="NLF53040.1"/>
    </source>
</evidence>
<reference evidence="1 2" key="1">
    <citation type="journal article" date="2020" name="Biotechnol. Biofuels">
        <title>New insights from the biogas microbiome by comprehensive genome-resolved metagenomics of nearly 1600 species originating from multiple anaerobic digesters.</title>
        <authorList>
            <person name="Campanaro S."/>
            <person name="Treu L."/>
            <person name="Rodriguez-R L.M."/>
            <person name="Kovalovszki A."/>
            <person name="Ziels R.M."/>
            <person name="Maus I."/>
            <person name="Zhu X."/>
            <person name="Kougias P.G."/>
            <person name="Basile A."/>
            <person name="Luo G."/>
            <person name="Schluter A."/>
            <person name="Konstantinidis K.T."/>
            <person name="Angelidaki I."/>
        </authorList>
    </citation>
    <scope>NUCLEOTIDE SEQUENCE [LARGE SCALE GENOMIC DNA]</scope>
    <source>
        <strain evidence="1">AS06rmzACSIP_256</strain>
    </source>
</reference>
<accession>A0A7X7LTH3</accession>
<dbReference type="SUPFAM" id="SSF52540">
    <property type="entry name" value="P-loop containing nucleoside triphosphate hydrolases"/>
    <property type="match status" value="1"/>
</dbReference>
<dbReference type="Proteomes" id="UP000536534">
    <property type="component" value="Unassembled WGS sequence"/>
</dbReference>
<dbReference type="PANTHER" id="PTHR43394">
    <property type="entry name" value="ATP-DEPENDENT PERMEASE MDL1, MITOCHONDRIAL"/>
    <property type="match status" value="1"/>
</dbReference>
<dbReference type="EMBL" id="JAAYYV010000034">
    <property type="protein sequence ID" value="NLF53040.1"/>
    <property type="molecule type" value="Genomic_DNA"/>
</dbReference>
<sequence>SERMVQAALDNLMRDRTTLVIAHRLSTIEKADRIVVMYQGRIVESGTHAELLAKKGAYAAMHAVQFAEAAA</sequence>
<proteinExistence type="predicted"/>
<dbReference type="PANTHER" id="PTHR43394:SF7">
    <property type="entry name" value="ABC TRANSPORTER B FAMILY MEMBER 28"/>
    <property type="match status" value="1"/>
</dbReference>